<reference evidence="8" key="1">
    <citation type="submission" date="2022-09" db="EMBL/GenBank/DDBJ databases">
        <title>Eubacterium sp. LFL-14 isolated from human feces.</title>
        <authorList>
            <person name="Liu F."/>
        </authorList>
    </citation>
    <scope>NUCLEOTIDE SEQUENCE</scope>
    <source>
        <strain evidence="8">LFL-14</strain>
    </source>
</reference>
<dbReference type="PIRSF" id="PIRSF036483">
    <property type="entry name" value="PFK_XF0274"/>
    <property type="match status" value="1"/>
</dbReference>
<comment type="caution">
    <text evidence="6">Lacks conserved residue(s) required for the propagation of feature annotation.</text>
</comment>
<accession>A0ABT2LYX2</accession>
<evidence type="ECO:0000256" key="1">
    <source>
        <dbReference type="ARBA" id="ARBA00001946"/>
    </source>
</evidence>
<dbReference type="Gene3D" id="3.40.50.460">
    <property type="entry name" value="Phosphofructokinase domain"/>
    <property type="match status" value="1"/>
</dbReference>
<comment type="activity regulation">
    <text evidence="6">Non-allosteric.</text>
</comment>
<comment type="caution">
    <text evidence="8">The sequence shown here is derived from an EMBL/GenBank/DDBJ whole genome shotgun (WGS) entry which is preliminary data.</text>
</comment>
<dbReference type="Pfam" id="PF00365">
    <property type="entry name" value="PFK"/>
    <property type="match status" value="1"/>
</dbReference>
<feature type="binding site" evidence="6">
    <location>
        <position position="245"/>
    </location>
    <ligand>
        <name>substrate</name>
    </ligand>
</feature>
<keyword evidence="2 6" id="KW-0808">Transferase</keyword>
<feature type="binding site" evidence="6">
    <location>
        <position position="114"/>
    </location>
    <ligand>
        <name>Mg(2+)</name>
        <dbReference type="ChEBI" id="CHEBI:18420"/>
        <note>catalytic</note>
    </ligand>
</feature>
<dbReference type="EC" id="2.7.1.90" evidence="6"/>
<gene>
    <name evidence="6" type="primary">pfp</name>
    <name evidence="8" type="ORF">N5B56_03090</name>
</gene>
<proteinExistence type="inferred from homology"/>
<keyword evidence="6" id="KW-0963">Cytoplasm</keyword>
<sequence>MRNCLVAQSGGPTVAINASLAGVIQGAIDSKEFYKVYGSINGVQGLLNSRLMDLTHKVETTPMFIELLKKSPSMYLGSCRYQLPDYKEDDTPYAYIFKKFDEYEIDAFFYIGGNDSMDTVDKLSKYALAIGSDIKIIGIPKTIDNDLCVTDHTPGYGSAAKYIASTLLEIGHDTSIYPINSVTIVEIMGRDAGWLTGAAALARNTYNDAPHLIYLPEVAFNKDEFIEDVKAAMDKYNNVVVAVSEGIKDADGNYISATNAVEDTFGHSQLSGTGKCLEYIIKENIQVKVRSVEINILQRSAAHMSSITDIGEAFRLGRHAVKCAIEGKTGIMVTSIRKNNEPYSIDMGETPVENVAGLVKHVPREWINERGNNVTQEFIDYAYPLILGEPVVKYQRGIPDYLDISHLFPNKFDN</sequence>
<evidence type="ECO:0000256" key="3">
    <source>
        <dbReference type="ARBA" id="ARBA00022723"/>
    </source>
</evidence>
<feature type="binding site" evidence="6">
    <location>
        <begin position="142"/>
        <end position="144"/>
    </location>
    <ligand>
        <name>substrate</name>
    </ligand>
</feature>
<comment type="cofactor">
    <cofactor evidence="1 6">
        <name>Mg(2+)</name>
        <dbReference type="ChEBI" id="CHEBI:18420"/>
    </cofactor>
</comment>
<dbReference type="Proteomes" id="UP001431199">
    <property type="component" value="Unassembled WGS sequence"/>
</dbReference>
<dbReference type="Gene3D" id="3.40.50.450">
    <property type="match status" value="1"/>
</dbReference>
<protein>
    <recommendedName>
        <fullName evidence="6">Pyrophosphate--fructose 6-phosphate 1-phosphotransferase</fullName>
        <ecNumber evidence="6">2.7.1.90</ecNumber>
    </recommendedName>
    <alternativeName>
        <fullName evidence="6">6-phosphofructokinase, pyrophosphate dependent</fullName>
    </alternativeName>
    <alternativeName>
        <fullName evidence="6">PPi-dependent phosphofructokinase</fullName>
        <shortName evidence="6">PPi-PFK</shortName>
    </alternativeName>
    <alternativeName>
        <fullName evidence="6">Pyrophosphate-dependent 6-phosphofructose-1-kinase</fullName>
    </alternativeName>
</protein>
<dbReference type="EMBL" id="JAODBU010000003">
    <property type="protein sequence ID" value="MCT7398073.1"/>
    <property type="molecule type" value="Genomic_DNA"/>
</dbReference>
<dbReference type="RefSeq" id="WP_117908502.1">
    <property type="nucleotide sequence ID" value="NZ_JAODBU010000003.1"/>
</dbReference>
<dbReference type="InterPro" id="IPR035966">
    <property type="entry name" value="PKF_sf"/>
</dbReference>
<comment type="subcellular location">
    <subcellularLocation>
        <location evidence="6">Cytoplasm</location>
    </subcellularLocation>
</comment>
<evidence type="ECO:0000256" key="4">
    <source>
        <dbReference type="ARBA" id="ARBA00022777"/>
    </source>
</evidence>
<comment type="subunit">
    <text evidence="6">Homodimer.</text>
</comment>
<comment type="catalytic activity">
    <reaction evidence="6">
        <text>beta-D-fructose 6-phosphate + diphosphate = beta-D-fructose 1,6-bisphosphate + phosphate + H(+)</text>
        <dbReference type="Rhea" id="RHEA:13613"/>
        <dbReference type="ChEBI" id="CHEBI:15378"/>
        <dbReference type="ChEBI" id="CHEBI:32966"/>
        <dbReference type="ChEBI" id="CHEBI:33019"/>
        <dbReference type="ChEBI" id="CHEBI:43474"/>
        <dbReference type="ChEBI" id="CHEBI:57634"/>
        <dbReference type="EC" id="2.7.1.90"/>
    </reaction>
</comment>
<keyword evidence="6" id="KW-0324">Glycolysis</keyword>
<dbReference type="InterPro" id="IPR000023">
    <property type="entry name" value="Phosphofructokinase_dom"/>
</dbReference>
<feature type="binding site" evidence="6">
    <location>
        <begin position="188"/>
        <end position="190"/>
    </location>
    <ligand>
        <name>substrate</name>
    </ligand>
</feature>
<feature type="binding site" evidence="6">
    <location>
        <position position="11"/>
    </location>
    <ligand>
        <name>diphosphate</name>
        <dbReference type="ChEBI" id="CHEBI:33019"/>
    </ligand>
</feature>
<evidence type="ECO:0000256" key="2">
    <source>
        <dbReference type="ARBA" id="ARBA00022679"/>
    </source>
</evidence>
<feature type="site" description="Important for catalytic activity; stabilizes the transition state when the phosphoryl donor is PPi" evidence="6">
    <location>
        <position position="141"/>
    </location>
</feature>
<comment type="pathway">
    <text evidence="6">Carbohydrate degradation; glycolysis; D-glyceraldehyde 3-phosphate and glycerone phosphate from D-glucose: step 3/4.</text>
</comment>
<dbReference type="NCBIfam" id="NF010675">
    <property type="entry name" value="PRK14072.1"/>
    <property type="match status" value="1"/>
</dbReference>
<dbReference type="InterPro" id="IPR022953">
    <property type="entry name" value="ATP_PFK"/>
</dbReference>
<name>A0ABT2LYX2_9FIRM</name>
<dbReference type="PRINTS" id="PR00476">
    <property type="entry name" value="PHFRCTKINASE"/>
</dbReference>
<feature type="domain" description="Phosphofructokinase" evidence="7">
    <location>
        <begin position="4"/>
        <end position="323"/>
    </location>
</feature>
<evidence type="ECO:0000259" key="7">
    <source>
        <dbReference type="Pfam" id="PF00365"/>
    </source>
</evidence>
<evidence type="ECO:0000313" key="8">
    <source>
        <dbReference type="EMBL" id="MCT7398073.1"/>
    </source>
</evidence>
<evidence type="ECO:0000256" key="6">
    <source>
        <dbReference type="HAMAP-Rule" id="MF_01978"/>
    </source>
</evidence>
<keyword evidence="9" id="KW-1185">Reference proteome</keyword>
<dbReference type="InterPro" id="IPR011404">
    <property type="entry name" value="PPi-PFK"/>
</dbReference>
<feature type="active site" description="Proton acceptor" evidence="6">
    <location>
        <position position="144"/>
    </location>
</feature>
<dbReference type="HAMAP" id="MF_01978">
    <property type="entry name" value="Phosphofructokinase_II_B2"/>
    <property type="match status" value="1"/>
</dbReference>
<comment type="similarity">
    <text evidence="6">Belongs to the phosphofructokinase type A (PFKA) family. PPi-dependent PFK group II subfamily. Clade 'B2' sub-subfamily.</text>
</comment>
<keyword evidence="3 6" id="KW-0479">Metal-binding</keyword>
<dbReference type="SUPFAM" id="SSF53784">
    <property type="entry name" value="Phosphofructokinase"/>
    <property type="match status" value="1"/>
</dbReference>
<keyword evidence="4 6" id="KW-0418">Kinase</keyword>
<evidence type="ECO:0000256" key="5">
    <source>
        <dbReference type="ARBA" id="ARBA00022842"/>
    </source>
</evidence>
<dbReference type="PANTHER" id="PTHR45770">
    <property type="entry name" value="ATP-DEPENDENT 6-PHOSPHOFRUCTOKINASE 1"/>
    <property type="match status" value="1"/>
</dbReference>
<feature type="site" description="Important for catalytic activity and substrate specificity; stabilizes the transition state when the phosphoryl donor is PPi; prevents ATP from binding by mimicking the alpha-phosphate group of ATP" evidence="6">
    <location>
        <position position="115"/>
    </location>
</feature>
<dbReference type="InterPro" id="IPR050929">
    <property type="entry name" value="PFKA"/>
</dbReference>
<comment type="function">
    <text evidence="6">Catalyzes the phosphorylation of D-fructose 6-phosphate, the first committing step of glycolysis. Uses inorganic phosphate (PPi) as phosphoryl donor instead of ATP like common ATP-dependent phosphofructokinases (ATP-PFKs), which renders the reaction reversible, and can thus function both in glycolysis and gluconeogenesis. Consistently, PPi-PFK can replace the enzymes of both the forward (ATP-PFK) and reverse (fructose-bisphosphatase (FBPase)) reactions.</text>
</comment>
<keyword evidence="5 6" id="KW-0460">Magnesium</keyword>
<organism evidence="8 9">
    <name type="scientific">Eubacterium album</name>
    <dbReference type="NCBI Taxonomy" id="2978477"/>
    <lineage>
        <taxon>Bacteria</taxon>
        <taxon>Bacillati</taxon>
        <taxon>Bacillota</taxon>
        <taxon>Clostridia</taxon>
        <taxon>Eubacteriales</taxon>
        <taxon>Eubacteriaceae</taxon>
        <taxon>Eubacterium</taxon>
    </lineage>
</organism>
<evidence type="ECO:0000313" key="9">
    <source>
        <dbReference type="Proteomes" id="UP001431199"/>
    </source>
</evidence>